<feature type="signal peptide" evidence="4">
    <location>
        <begin position="1"/>
        <end position="22"/>
    </location>
</feature>
<feature type="chain" id="PRO_5039103646" evidence="4">
    <location>
        <begin position="23"/>
        <end position="434"/>
    </location>
</feature>
<dbReference type="Pfam" id="PF01547">
    <property type="entry name" value="SBP_bac_1"/>
    <property type="match status" value="1"/>
</dbReference>
<evidence type="ECO:0000313" key="6">
    <source>
        <dbReference type="Proteomes" id="UP000184088"/>
    </source>
</evidence>
<dbReference type="AlphaFoldDB" id="A0A1M4X9Z0"/>
<dbReference type="GO" id="GO:0055052">
    <property type="term" value="C:ATP-binding cassette (ABC) transporter complex, substrate-binding subunit-containing"/>
    <property type="evidence" value="ECO:0007669"/>
    <property type="project" value="TreeGrafter"/>
</dbReference>
<dbReference type="RefSeq" id="WP_073342245.1">
    <property type="nucleotide sequence ID" value="NZ_FQVH01000007.1"/>
</dbReference>
<dbReference type="GO" id="GO:0015768">
    <property type="term" value="P:maltose transport"/>
    <property type="evidence" value="ECO:0007669"/>
    <property type="project" value="TreeGrafter"/>
</dbReference>
<evidence type="ECO:0000256" key="4">
    <source>
        <dbReference type="SAM" id="SignalP"/>
    </source>
</evidence>
<dbReference type="GO" id="GO:0042956">
    <property type="term" value="P:maltodextrin transmembrane transport"/>
    <property type="evidence" value="ECO:0007669"/>
    <property type="project" value="TreeGrafter"/>
</dbReference>
<dbReference type="Proteomes" id="UP000184088">
    <property type="component" value="Unassembled WGS sequence"/>
</dbReference>
<evidence type="ECO:0000256" key="1">
    <source>
        <dbReference type="ARBA" id="ARBA00008520"/>
    </source>
</evidence>
<evidence type="ECO:0000313" key="5">
    <source>
        <dbReference type="EMBL" id="SHE90304.1"/>
    </source>
</evidence>
<dbReference type="CDD" id="cd14750">
    <property type="entry name" value="PBP2_TMBP"/>
    <property type="match status" value="1"/>
</dbReference>
<keyword evidence="6" id="KW-1185">Reference proteome</keyword>
<name>A0A1M4X9Z0_9THEO</name>
<evidence type="ECO:0000256" key="2">
    <source>
        <dbReference type="ARBA" id="ARBA00022448"/>
    </source>
</evidence>
<sequence length="434" mass="47503">MLKKYKKIVASLLAASMIAVVATGCGSTANKSDSSNSSSAKSSEPVTITYAAGKDSTPATKALIEAFEKKYPNIKVKFQEMPQSTDDQHNAYVTALSAGDSSIDVIAMDIIWAPEFGAAGWTLPLDKYVTKDMESKFLPGPMESVKYNGHIYAIPRFTDAGVLYYRKDIINTPPKTWDELIQMAKANAGKNGTKYGIVFQGNQYEGLVCDALEFIYSNGGSVINGNKVTINSSQSVGGLQYMIDMVKNKVAPPGVTTYMEEDARNIFQQGEAVFMRNWPYAWSLLNSNDSAVKDKVGIAPMPKGKDGSVGVPVLGGWNLGINKYSKHPEEAWKFIQFATSEEGQKITALQGGNLPTLKSLYQDKDVLAKNPYWADLYKVFITAKPRPVSPFYPKMSDSMQINFHKALTGEISAQQAIANVEKDINKIMKINGIN</sequence>
<proteinExistence type="inferred from homology"/>
<dbReference type="InterPro" id="IPR006059">
    <property type="entry name" value="SBP"/>
</dbReference>
<gene>
    <name evidence="5" type="ORF">SAMN02746089_00995</name>
</gene>
<protein>
    <submittedName>
        <fullName evidence="5">Carbohydrate ABC transporter substrate-binding protein, CUT1 family (TC 3.A.1.1.-)</fullName>
    </submittedName>
</protein>
<reference evidence="5 6" key="1">
    <citation type="submission" date="2016-11" db="EMBL/GenBank/DDBJ databases">
        <authorList>
            <person name="Jaros S."/>
            <person name="Januszkiewicz K."/>
            <person name="Wedrychowicz H."/>
        </authorList>
    </citation>
    <scope>NUCLEOTIDE SEQUENCE [LARGE SCALE GENOMIC DNA]</scope>
    <source>
        <strain evidence="5 6">DSM 17918</strain>
    </source>
</reference>
<keyword evidence="3 4" id="KW-0732">Signal</keyword>
<dbReference type="SUPFAM" id="SSF53850">
    <property type="entry name" value="Periplasmic binding protein-like II"/>
    <property type="match status" value="1"/>
</dbReference>
<keyword evidence="2" id="KW-0813">Transport</keyword>
<accession>A0A1M4X9Z0</accession>
<dbReference type="PANTHER" id="PTHR30061:SF50">
    <property type="entry name" value="MALTOSE_MALTODEXTRIN-BINDING PERIPLASMIC PROTEIN"/>
    <property type="match status" value="1"/>
</dbReference>
<organism evidence="5 6">
    <name type="scientific">Caldanaerobius fijiensis DSM 17918</name>
    <dbReference type="NCBI Taxonomy" id="1121256"/>
    <lineage>
        <taxon>Bacteria</taxon>
        <taxon>Bacillati</taxon>
        <taxon>Bacillota</taxon>
        <taxon>Clostridia</taxon>
        <taxon>Thermoanaerobacterales</taxon>
        <taxon>Thermoanaerobacteraceae</taxon>
        <taxon>Caldanaerobius</taxon>
    </lineage>
</organism>
<dbReference type="STRING" id="1121256.SAMN02746089_00995"/>
<comment type="similarity">
    <text evidence="1">Belongs to the bacterial solute-binding protein 1 family.</text>
</comment>
<dbReference type="EMBL" id="FQVH01000007">
    <property type="protein sequence ID" value="SHE90304.1"/>
    <property type="molecule type" value="Genomic_DNA"/>
</dbReference>
<dbReference type="PROSITE" id="PS51257">
    <property type="entry name" value="PROKAR_LIPOPROTEIN"/>
    <property type="match status" value="1"/>
</dbReference>
<dbReference type="Gene3D" id="3.40.190.10">
    <property type="entry name" value="Periplasmic binding protein-like II"/>
    <property type="match status" value="2"/>
</dbReference>
<dbReference type="GO" id="GO:1901982">
    <property type="term" value="F:maltose binding"/>
    <property type="evidence" value="ECO:0007669"/>
    <property type="project" value="TreeGrafter"/>
</dbReference>
<dbReference type="PANTHER" id="PTHR30061">
    <property type="entry name" value="MALTOSE-BINDING PERIPLASMIC PROTEIN"/>
    <property type="match status" value="1"/>
</dbReference>
<evidence type="ECO:0000256" key="3">
    <source>
        <dbReference type="ARBA" id="ARBA00022729"/>
    </source>
</evidence>